<feature type="coiled-coil region" evidence="1">
    <location>
        <begin position="120"/>
        <end position="161"/>
    </location>
</feature>
<evidence type="ECO:0000313" key="4">
    <source>
        <dbReference type="EMBL" id="OCB70364.1"/>
    </source>
</evidence>
<sequence>MIKELLVSFKENLETKSSNPFFGTLLLVWIIKNWNLFYSLFNFDPKTSLYIKRKFIINHFKDLPLIETLLLCILKAFIIMIASYLLINLSRLIINFFEKKITPMIYKWTDKTSIVLKSVYDISEEERKRLEKKVDEERANKLKLQEEYEKLEKKFSDFLIKQQDVKLPENENIVPEKNNEINNNKVNLIFNKLIKEKRHKDFEDIAENILNSIPMDKNDSLIKEFVTLGLITPGNSLNGVRSYFEFTTEGLKLNEKLLFERLK</sequence>
<feature type="transmembrane region" description="Helical" evidence="2">
    <location>
        <begin position="64"/>
        <end position="87"/>
    </location>
</feature>
<dbReference type="RefSeq" id="WP_066328916.1">
    <property type="nucleotide sequence ID" value="NZ_BJVF01000005.1"/>
</dbReference>
<keyword evidence="2" id="KW-1133">Transmembrane helix</keyword>
<evidence type="ECO:0000313" key="7">
    <source>
        <dbReference type="Proteomes" id="UP000182367"/>
    </source>
</evidence>
<keyword evidence="2" id="KW-0812">Transmembrane</keyword>
<reference evidence="5 7" key="3">
    <citation type="submission" date="2016-10" db="EMBL/GenBank/DDBJ databases">
        <authorList>
            <person name="Varghese N."/>
            <person name="Submissions S."/>
        </authorList>
    </citation>
    <scope>NUCLEOTIDE SEQUENCE [LARGE SCALE GENOMIC DNA]</scope>
    <source>
        <strain evidence="5 7">Gm-149</strain>
    </source>
</reference>
<keyword evidence="2" id="KW-0472">Membrane</keyword>
<keyword evidence="1" id="KW-0175">Coiled coil</keyword>
<organism evidence="4 6">
    <name type="scientific">Flavobacterium glycines</name>
    <dbReference type="NCBI Taxonomy" id="551990"/>
    <lineage>
        <taxon>Bacteria</taxon>
        <taxon>Pseudomonadati</taxon>
        <taxon>Bacteroidota</taxon>
        <taxon>Flavobacteriia</taxon>
        <taxon>Flavobacteriales</taxon>
        <taxon>Flavobacteriaceae</taxon>
        <taxon>Flavobacterium</taxon>
    </lineage>
</organism>
<dbReference type="EMBL" id="LVEO01000022">
    <property type="protein sequence ID" value="OCB70364.1"/>
    <property type="molecule type" value="Genomic_DNA"/>
</dbReference>
<protein>
    <submittedName>
        <fullName evidence="4">Uncharacterized protein</fullName>
    </submittedName>
</protein>
<dbReference type="Proteomes" id="UP000093226">
    <property type="component" value="Unassembled WGS sequence"/>
</dbReference>
<dbReference type="Proteomes" id="UP000321579">
    <property type="component" value="Unassembled WGS sequence"/>
</dbReference>
<dbReference type="OrthoDB" id="1332755at2"/>
<keyword evidence="7" id="KW-1185">Reference proteome</keyword>
<reference evidence="3 8" key="4">
    <citation type="submission" date="2019-07" db="EMBL/GenBank/DDBJ databases">
        <title>Whole genome shotgun sequence of Flavobacterium glycines NBRC 105008.</title>
        <authorList>
            <person name="Hosoyama A."/>
            <person name="Uohara A."/>
            <person name="Ohji S."/>
            <person name="Ichikawa N."/>
        </authorList>
    </citation>
    <scope>NUCLEOTIDE SEQUENCE [LARGE SCALE GENOMIC DNA]</scope>
    <source>
        <strain evidence="3 8">NBRC 105008</strain>
    </source>
</reference>
<proteinExistence type="predicted"/>
<dbReference type="STRING" id="551990.SAMN05192550_2698"/>
<feature type="transmembrane region" description="Helical" evidence="2">
    <location>
        <begin position="20"/>
        <end position="43"/>
    </location>
</feature>
<name>A0A1B9DKY8_9FLAO</name>
<evidence type="ECO:0000313" key="6">
    <source>
        <dbReference type="Proteomes" id="UP000093226"/>
    </source>
</evidence>
<evidence type="ECO:0000313" key="8">
    <source>
        <dbReference type="Proteomes" id="UP000321579"/>
    </source>
</evidence>
<comment type="caution">
    <text evidence="4">The sequence shown here is derived from an EMBL/GenBank/DDBJ whole genome shotgun (WGS) entry which is preliminary data.</text>
</comment>
<reference evidence="4" key="2">
    <citation type="submission" date="2016-03" db="EMBL/GenBank/DDBJ databases">
        <authorList>
            <person name="Ploux O."/>
        </authorList>
    </citation>
    <scope>NUCLEOTIDE SEQUENCE</scope>
    <source>
        <strain evidence="4">NBRC 105008</strain>
    </source>
</reference>
<dbReference type="EMBL" id="BJVF01000005">
    <property type="protein sequence ID" value="GEL11590.1"/>
    <property type="molecule type" value="Genomic_DNA"/>
</dbReference>
<evidence type="ECO:0000313" key="3">
    <source>
        <dbReference type="EMBL" id="GEL11590.1"/>
    </source>
</evidence>
<dbReference type="EMBL" id="FNEO01000006">
    <property type="protein sequence ID" value="SDJ73792.1"/>
    <property type="molecule type" value="Genomic_DNA"/>
</dbReference>
<dbReference type="Proteomes" id="UP000182367">
    <property type="component" value="Unassembled WGS sequence"/>
</dbReference>
<evidence type="ECO:0000313" key="5">
    <source>
        <dbReference type="EMBL" id="SDJ73792.1"/>
    </source>
</evidence>
<dbReference type="AlphaFoldDB" id="A0A1B9DKY8"/>
<evidence type="ECO:0000256" key="1">
    <source>
        <dbReference type="SAM" id="Coils"/>
    </source>
</evidence>
<reference evidence="6" key="1">
    <citation type="submission" date="2016-03" db="EMBL/GenBank/DDBJ databases">
        <title>Draft genome sequence of Paenibacillus glacialis DSM 22343.</title>
        <authorList>
            <person name="Shin S.-K."/>
            <person name="Yi H."/>
        </authorList>
    </citation>
    <scope>NUCLEOTIDE SEQUENCE [LARGE SCALE GENOMIC DNA]</scope>
    <source>
        <strain evidence="6">NBRC 105008</strain>
    </source>
</reference>
<gene>
    <name evidence="4" type="ORF">FBGL_12430</name>
    <name evidence="3" type="ORF">FGL01_23290</name>
    <name evidence="5" type="ORF">SAMN05192550_2698</name>
</gene>
<accession>A0A1B9DKY8</accession>
<evidence type="ECO:0000256" key="2">
    <source>
        <dbReference type="SAM" id="Phobius"/>
    </source>
</evidence>